<keyword evidence="1" id="KW-0812">Transmembrane</keyword>
<keyword evidence="1" id="KW-0472">Membrane</keyword>
<dbReference type="PANTHER" id="PTHR20997:SF2">
    <property type="entry name" value="EG:BACR42I17.2 PROTEIN-RELATED"/>
    <property type="match status" value="1"/>
</dbReference>
<dbReference type="RefSeq" id="XP_028138431.1">
    <property type="nucleotide sequence ID" value="XM_028282630.1"/>
</dbReference>
<organism evidence="4">
    <name type="scientific">Diabrotica virgifera virgifera</name>
    <name type="common">western corn rootworm</name>
    <dbReference type="NCBI Taxonomy" id="50390"/>
    <lineage>
        <taxon>Eukaryota</taxon>
        <taxon>Metazoa</taxon>
        <taxon>Ecdysozoa</taxon>
        <taxon>Arthropoda</taxon>
        <taxon>Hexapoda</taxon>
        <taxon>Insecta</taxon>
        <taxon>Pterygota</taxon>
        <taxon>Neoptera</taxon>
        <taxon>Endopterygota</taxon>
        <taxon>Coleoptera</taxon>
        <taxon>Polyphaga</taxon>
        <taxon>Cucujiformia</taxon>
        <taxon>Chrysomeloidea</taxon>
        <taxon>Chrysomelidae</taxon>
        <taxon>Galerucinae</taxon>
        <taxon>Diabroticina</taxon>
        <taxon>Diabroticites</taxon>
        <taxon>Diabrotica</taxon>
    </lineage>
</organism>
<dbReference type="PANTHER" id="PTHR20997">
    <property type="entry name" value="EG:BACR42I17.2 PROTEIN-RELATED"/>
    <property type="match status" value="1"/>
</dbReference>
<feature type="signal peptide" evidence="2">
    <location>
        <begin position="1"/>
        <end position="18"/>
    </location>
</feature>
<accession>A0A6P7FQC3</accession>
<gene>
    <name evidence="3 4" type="primary">LOC114332851</name>
</gene>
<proteinExistence type="predicted"/>
<dbReference type="AlphaFoldDB" id="A0A6P7FQC3"/>
<evidence type="ECO:0000256" key="1">
    <source>
        <dbReference type="SAM" id="Phobius"/>
    </source>
</evidence>
<dbReference type="OrthoDB" id="6778836at2759"/>
<evidence type="ECO:0000313" key="3">
    <source>
        <dbReference type="RefSeq" id="XP_028138430.1"/>
    </source>
</evidence>
<dbReference type="RefSeq" id="XP_028138430.1">
    <property type="nucleotide sequence ID" value="XM_028282629.1"/>
</dbReference>
<keyword evidence="1" id="KW-1133">Transmembrane helix</keyword>
<feature type="chain" id="PRO_5044650955" evidence="2">
    <location>
        <begin position="19"/>
        <end position="361"/>
    </location>
</feature>
<dbReference type="InterPro" id="IPR009832">
    <property type="entry name" value="DUF1397"/>
</dbReference>
<feature type="transmembrane region" description="Helical" evidence="1">
    <location>
        <begin position="312"/>
        <end position="334"/>
    </location>
</feature>
<protein>
    <submittedName>
        <fullName evidence="3 4">27 kDa hemolymph glycoprotein-like</fullName>
    </submittedName>
</protein>
<keyword evidence="2" id="KW-0732">Signal</keyword>
<evidence type="ECO:0000313" key="4">
    <source>
        <dbReference type="RefSeq" id="XP_028138431.1"/>
    </source>
</evidence>
<reference evidence="3 4" key="1">
    <citation type="submission" date="2025-04" db="UniProtKB">
        <authorList>
            <consortium name="RefSeq"/>
        </authorList>
    </citation>
    <scope>IDENTIFICATION</scope>
    <source>
        <tissue evidence="3 4">Whole insect</tissue>
    </source>
</reference>
<dbReference type="Pfam" id="PF07165">
    <property type="entry name" value="DUF1397"/>
    <property type="match status" value="1"/>
</dbReference>
<name>A0A6P7FQC3_DIAVI</name>
<sequence>MKILGKILVILFIGYSNTQNNDFNRFDTQGIDFANLDRRINGIEENPPNTQGLNFKPYESFDIKQFDNSVTFDGRRFWEDVPTDPDAYLAYLHRECDKSGHPKILNMDNEVYRQAKVCLGSRADYIKTTVRQFFNESGLSAIRQIDYKEACKVWPEVHNCINPLVSSIKQCLKSDVQKIFDTFLEFIDASQSFFCDNNADRISSLVSDGSVQCFSLVDKDLKECQTNFKKTLGDSINAINIWGDVDSYKVMTGKNLADETCSTFKSYRNCITSKLAKCKSKYTSKIADDYLALVQDELKFCGSPRWFPSTNAMIFIGLGVVTINCILFLGFRALGARIAKKRQQLCSSRITASGQIPYTNV</sequence>
<evidence type="ECO:0000256" key="2">
    <source>
        <dbReference type="SAM" id="SignalP"/>
    </source>
</evidence>